<feature type="binding site" evidence="10">
    <location>
        <position position="170"/>
    </location>
    <ligand>
        <name>Mg(2+)</name>
        <dbReference type="ChEBI" id="CHEBI:18420"/>
    </ligand>
</feature>
<dbReference type="Pfam" id="PF13419">
    <property type="entry name" value="HAD_2"/>
    <property type="match status" value="1"/>
</dbReference>
<dbReference type="InterPro" id="IPR036412">
    <property type="entry name" value="HAD-like_sf"/>
</dbReference>
<evidence type="ECO:0000313" key="14">
    <source>
        <dbReference type="Proteomes" id="UP000255279"/>
    </source>
</evidence>
<dbReference type="OrthoDB" id="9776368at2"/>
<evidence type="ECO:0000313" key="12">
    <source>
        <dbReference type="EMBL" id="STZ09899.1"/>
    </source>
</evidence>
<keyword evidence="6 10" id="KW-0479">Metal-binding</keyword>
<dbReference type="STRING" id="34060.B0181_06750"/>
<dbReference type="Proteomes" id="UP000190435">
    <property type="component" value="Unassembled WGS sequence"/>
</dbReference>
<comment type="function">
    <text evidence="10">Specifically catalyzes the dephosphorylation of 2-phosphoglycolate. Is involved in the dissimilation of the intracellular 2-phosphoglycolate formed during the DNA repair of 3'-phosphoglycolate ends, a major class of DNA lesions induced by oxidative stress.</text>
</comment>
<feature type="binding site" evidence="10">
    <location>
        <position position="9"/>
    </location>
    <ligand>
        <name>Mg(2+)</name>
        <dbReference type="ChEBI" id="CHEBI:18420"/>
    </ligand>
</feature>
<dbReference type="InterPro" id="IPR023198">
    <property type="entry name" value="PGP-like_dom2"/>
</dbReference>
<dbReference type="GO" id="GO:0005829">
    <property type="term" value="C:cytosol"/>
    <property type="evidence" value="ECO:0007669"/>
    <property type="project" value="TreeGrafter"/>
</dbReference>
<evidence type="ECO:0000256" key="8">
    <source>
        <dbReference type="ARBA" id="ARBA00022842"/>
    </source>
</evidence>
<dbReference type="EMBL" id="UGQE01000001">
    <property type="protein sequence ID" value="STZ09899.1"/>
    <property type="molecule type" value="Genomic_DNA"/>
</dbReference>
<dbReference type="SFLD" id="SFLDS00003">
    <property type="entry name" value="Haloacid_Dehalogenase"/>
    <property type="match status" value="1"/>
</dbReference>
<dbReference type="EMBL" id="MUXU01000039">
    <property type="protein sequence ID" value="OOR89379.1"/>
    <property type="molecule type" value="Genomic_DNA"/>
</dbReference>
<dbReference type="EC" id="3.1.3.18" evidence="5 10"/>
<dbReference type="PANTHER" id="PTHR43434">
    <property type="entry name" value="PHOSPHOGLYCOLATE PHOSPHATASE"/>
    <property type="match status" value="1"/>
</dbReference>
<dbReference type="InterPro" id="IPR006439">
    <property type="entry name" value="HAD-SF_hydro_IA"/>
</dbReference>
<dbReference type="SFLD" id="SFLDG01135">
    <property type="entry name" value="C1.5.6:_HAD__Beta-PGM__Phospha"/>
    <property type="match status" value="1"/>
</dbReference>
<reference evidence="12 14" key="2">
    <citation type="submission" date="2018-06" db="EMBL/GenBank/DDBJ databases">
        <authorList>
            <consortium name="Pathogen Informatics"/>
            <person name="Doyle S."/>
        </authorList>
    </citation>
    <scope>NUCLEOTIDE SEQUENCE [LARGE SCALE GENOMIC DNA]</scope>
    <source>
        <strain evidence="12 14">NCTC10293</strain>
    </source>
</reference>
<dbReference type="NCBIfam" id="NF009695">
    <property type="entry name" value="PRK13222.1-2"/>
    <property type="match status" value="1"/>
</dbReference>
<reference evidence="11 13" key="1">
    <citation type="submission" date="2017-02" db="EMBL/GenBank/DDBJ databases">
        <title>Draft genome sequence of Moraxella caviae CCUG 355 type strain.</title>
        <authorList>
            <person name="Engstrom-Jakobsson H."/>
            <person name="Salva-Serra F."/>
            <person name="Thorell K."/>
            <person name="Gonzales-Siles L."/>
            <person name="Karlsson R."/>
            <person name="Boulund F."/>
            <person name="Engstrand L."/>
            <person name="Moore E."/>
        </authorList>
    </citation>
    <scope>NUCLEOTIDE SEQUENCE [LARGE SCALE GENOMIC DNA]</scope>
    <source>
        <strain evidence="11 13">CCUG 355</strain>
    </source>
</reference>
<dbReference type="InterPro" id="IPR023214">
    <property type="entry name" value="HAD_sf"/>
</dbReference>
<dbReference type="Proteomes" id="UP000255279">
    <property type="component" value="Unassembled WGS sequence"/>
</dbReference>
<name>A0A1T0A1A1_9GAMM</name>
<dbReference type="NCBIfam" id="TIGR01549">
    <property type="entry name" value="HAD-SF-IA-v1"/>
    <property type="match status" value="1"/>
</dbReference>
<dbReference type="AlphaFoldDB" id="A0A1T0A1A1"/>
<dbReference type="HAMAP" id="MF_00495">
    <property type="entry name" value="GPH_hydrolase_bact"/>
    <property type="match status" value="1"/>
</dbReference>
<evidence type="ECO:0000256" key="10">
    <source>
        <dbReference type="HAMAP-Rule" id="MF_00495"/>
    </source>
</evidence>
<dbReference type="CDD" id="cd16417">
    <property type="entry name" value="HAD_PGPase"/>
    <property type="match status" value="1"/>
</dbReference>
<dbReference type="GO" id="GO:0006281">
    <property type="term" value="P:DNA repair"/>
    <property type="evidence" value="ECO:0007669"/>
    <property type="project" value="TreeGrafter"/>
</dbReference>
<protein>
    <recommendedName>
        <fullName evidence="5 10">Phosphoglycolate phosphatase</fullName>
        <shortName evidence="10">PGP</shortName>
        <shortName evidence="10">PGPase</shortName>
        <ecNumber evidence="5 10">3.1.3.18</ecNumber>
    </recommendedName>
</protein>
<evidence type="ECO:0000256" key="4">
    <source>
        <dbReference type="ARBA" id="ARBA00006171"/>
    </source>
</evidence>
<dbReference type="RefSeq" id="WP_078276747.1">
    <property type="nucleotide sequence ID" value="NZ_MUXU01000039.1"/>
</dbReference>
<organism evidence="11 13">
    <name type="scientific">Moraxella caviae</name>
    <dbReference type="NCBI Taxonomy" id="34060"/>
    <lineage>
        <taxon>Bacteria</taxon>
        <taxon>Pseudomonadati</taxon>
        <taxon>Pseudomonadota</taxon>
        <taxon>Gammaproteobacteria</taxon>
        <taxon>Moraxellales</taxon>
        <taxon>Moraxellaceae</taxon>
        <taxon>Moraxella</taxon>
    </lineage>
</organism>
<keyword evidence="9 10" id="KW-0119">Carbohydrate metabolism</keyword>
<evidence type="ECO:0000313" key="11">
    <source>
        <dbReference type="EMBL" id="OOR89379.1"/>
    </source>
</evidence>
<dbReference type="GO" id="GO:0046872">
    <property type="term" value="F:metal ion binding"/>
    <property type="evidence" value="ECO:0007669"/>
    <property type="project" value="UniProtKB-KW"/>
</dbReference>
<evidence type="ECO:0000256" key="7">
    <source>
        <dbReference type="ARBA" id="ARBA00022801"/>
    </source>
</evidence>
<evidence type="ECO:0000256" key="3">
    <source>
        <dbReference type="ARBA" id="ARBA00004818"/>
    </source>
</evidence>
<feature type="active site" description="Nucleophile" evidence="10">
    <location>
        <position position="9"/>
    </location>
</feature>
<dbReference type="InterPro" id="IPR041492">
    <property type="entry name" value="HAD_2"/>
</dbReference>
<dbReference type="Gene3D" id="1.10.150.240">
    <property type="entry name" value="Putative phosphatase, domain 2"/>
    <property type="match status" value="1"/>
</dbReference>
<comment type="similarity">
    <text evidence="4 10">Belongs to the HAD-like hydrolase superfamily. CbbY/CbbZ/Gph/YieH family.</text>
</comment>
<dbReference type="InterPro" id="IPR037512">
    <property type="entry name" value="PGPase_prok"/>
</dbReference>
<feature type="binding site" evidence="10">
    <location>
        <position position="11"/>
    </location>
    <ligand>
        <name>Mg(2+)</name>
        <dbReference type="ChEBI" id="CHEBI:18420"/>
    </ligand>
</feature>
<dbReference type="SUPFAM" id="SSF56784">
    <property type="entry name" value="HAD-like"/>
    <property type="match status" value="1"/>
</dbReference>
<comment type="cofactor">
    <cofactor evidence="2 10">
        <name>Mg(2+)</name>
        <dbReference type="ChEBI" id="CHEBI:18420"/>
    </cofactor>
</comment>
<dbReference type="Gene3D" id="3.40.50.1000">
    <property type="entry name" value="HAD superfamily/HAD-like"/>
    <property type="match status" value="1"/>
</dbReference>
<comment type="pathway">
    <text evidence="3 10">Organic acid metabolism; glycolate biosynthesis; glycolate from 2-phosphoglycolate: step 1/1.</text>
</comment>
<evidence type="ECO:0000256" key="9">
    <source>
        <dbReference type="ARBA" id="ARBA00023277"/>
    </source>
</evidence>
<dbReference type="NCBIfam" id="TIGR01449">
    <property type="entry name" value="PGP_bact"/>
    <property type="match status" value="1"/>
</dbReference>
<gene>
    <name evidence="12" type="primary">gph_1</name>
    <name evidence="11" type="ORF">B0181_06750</name>
    <name evidence="12" type="ORF">NCTC10293_00214</name>
</gene>
<sequence length="223" mass="23568">MKKTLIIFDLDGTLIDSVPDLAAAVNAMLTELGTANASTEQVRSWVGNGSLVLTERALTWANLATDDAALHHAHERFLAHYADCASCATAPYAGVSAGLKTLKQAGFALAIATNKPARFLPEILAAQGWHDFDCVIGGDSLPTKKPDPTPLLHICDALGISPAAAIMVGDSKNDVVAGKNANITTLALSYGYNYDEPIAHSEPDAVFDEFADLVAFILKNFAE</sequence>
<dbReference type="UniPathway" id="UPA00865">
    <property type="reaction ID" value="UER00834"/>
</dbReference>
<dbReference type="SFLD" id="SFLDG01129">
    <property type="entry name" value="C1.5:_HAD__Beta-PGM__Phosphata"/>
    <property type="match status" value="1"/>
</dbReference>
<comment type="catalytic activity">
    <reaction evidence="1 10">
        <text>2-phosphoglycolate + H2O = glycolate + phosphate</text>
        <dbReference type="Rhea" id="RHEA:14369"/>
        <dbReference type="ChEBI" id="CHEBI:15377"/>
        <dbReference type="ChEBI" id="CHEBI:29805"/>
        <dbReference type="ChEBI" id="CHEBI:43474"/>
        <dbReference type="ChEBI" id="CHEBI:58033"/>
        <dbReference type="EC" id="3.1.3.18"/>
    </reaction>
</comment>
<evidence type="ECO:0000313" key="13">
    <source>
        <dbReference type="Proteomes" id="UP000190435"/>
    </source>
</evidence>
<dbReference type="InterPro" id="IPR050155">
    <property type="entry name" value="HAD-like_hydrolase_sf"/>
</dbReference>
<dbReference type="GO" id="GO:0005975">
    <property type="term" value="P:carbohydrate metabolic process"/>
    <property type="evidence" value="ECO:0007669"/>
    <property type="project" value="InterPro"/>
</dbReference>
<accession>A0A1T0A1A1</accession>
<dbReference type="PANTHER" id="PTHR43434:SF1">
    <property type="entry name" value="PHOSPHOGLYCOLATE PHOSPHATASE"/>
    <property type="match status" value="1"/>
</dbReference>
<proteinExistence type="inferred from homology"/>
<evidence type="ECO:0000256" key="2">
    <source>
        <dbReference type="ARBA" id="ARBA00001946"/>
    </source>
</evidence>
<dbReference type="FunFam" id="3.40.50.1000:FF:000022">
    <property type="entry name" value="Phosphoglycolate phosphatase"/>
    <property type="match status" value="1"/>
</dbReference>
<keyword evidence="13" id="KW-1185">Reference proteome</keyword>
<dbReference type="NCBIfam" id="TIGR01509">
    <property type="entry name" value="HAD-SF-IA-v3"/>
    <property type="match status" value="1"/>
</dbReference>
<evidence type="ECO:0000256" key="1">
    <source>
        <dbReference type="ARBA" id="ARBA00000830"/>
    </source>
</evidence>
<keyword evidence="8 10" id="KW-0460">Magnesium</keyword>
<dbReference type="GO" id="GO:0008967">
    <property type="term" value="F:phosphoglycolate phosphatase activity"/>
    <property type="evidence" value="ECO:0007669"/>
    <property type="project" value="UniProtKB-UniRule"/>
</dbReference>
<dbReference type="GO" id="GO:0046295">
    <property type="term" value="P:glycolate biosynthetic process"/>
    <property type="evidence" value="ECO:0007669"/>
    <property type="project" value="UniProtKB-UniRule"/>
</dbReference>
<keyword evidence="7 10" id="KW-0378">Hydrolase</keyword>
<evidence type="ECO:0000256" key="6">
    <source>
        <dbReference type="ARBA" id="ARBA00022723"/>
    </source>
</evidence>
<evidence type="ECO:0000256" key="5">
    <source>
        <dbReference type="ARBA" id="ARBA00013078"/>
    </source>
</evidence>